<dbReference type="PANTHER" id="PTHR48075">
    <property type="entry name" value="3-HYDROXYACYL-COA DEHYDROGENASE FAMILY PROTEIN"/>
    <property type="match status" value="1"/>
</dbReference>
<dbReference type="Gene3D" id="3.40.50.720">
    <property type="entry name" value="NAD(P)-binding Rossmann-like Domain"/>
    <property type="match status" value="1"/>
</dbReference>
<dbReference type="InterPro" id="IPR006176">
    <property type="entry name" value="3-OHacyl-CoA_DH_NAD-bd"/>
</dbReference>
<dbReference type="Pfam" id="PF02737">
    <property type="entry name" value="3HCDH_N"/>
    <property type="match status" value="1"/>
</dbReference>
<dbReference type="InterPro" id="IPR013328">
    <property type="entry name" value="6PGD_dom2"/>
</dbReference>
<evidence type="ECO:0000313" key="5">
    <source>
        <dbReference type="EMBL" id="PDQ22547.1"/>
    </source>
</evidence>
<dbReference type="GO" id="GO:0070403">
    <property type="term" value="F:NAD+ binding"/>
    <property type="evidence" value="ECO:0007669"/>
    <property type="project" value="InterPro"/>
</dbReference>
<keyword evidence="6" id="KW-1185">Reference proteome</keyword>
<dbReference type="GO" id="GO:0006631">
    <property type="term" value="P:fatty acid metabolic process"/>
    <property type="evidence" value="ECO:0007669"/>
    <property type="project" value="InterPro"/>
</dbReference>
<feature type="domain" description="3-hydroxyacyl-CoA dehydrogenase NAD binding" evidence="4">
    <location>
        <begin position="11"/>
        <end position="188"/>
    </location>
</feature>
<gene>
    <name evidence="5" type="ORF">CN311_02865</name>
</gene>
<dbReference type="Pfam" id="PF00725">
    <property type="entry name" value="3HCDH"/>
    <property type="match status" value="1"/>
</dbReference>
<evidence type="ECO:0000313" key="6">
    <source>
        <dbReference type="Proteomes" id="UP000219182"/>
    </source>
</evidence>
<comment type="similarity">
    <text evidence="1">Belongs to the 3-hydroxyacyl-CoA dehydrogenase family.</text>
</comment>
<name>A0A2A6FKP8_9HYPH</name>
<evidence type="ECO:0000256" key="1">
    <source>
        <dbReference type="ARBA" id="ARBA00009463"/>
    </source>
</evidence>
<accession>A0A2A6FKP8</accession>
<dbReference type="Gene3D" id="1.10.1040.10">
    <property type="entry name" value="N-(1-d-carboxylethyl)-l-norvaline Dehydrogenase, domain 2"/>
    <property type="match status" value="1"/>
</dbReference>
<dbReference type="Proteomes" id="UP000219182">
    <property type="component" value="Unassembled WGS sequence"/>
</dbReference>
<evidence type="ECO:0000256" key="2">
    <source>
        <dbReference type="ARBA" id="ARBA00023002"/>
    </source>
</evidence>
<evidence type="ECO:0000259" key="3">
    <source>
        <dbReference type="Pfam" id="PF00725"/>
    </source>
</evidence>
<dbReference type="SUPFAM" id="SSF48179">
    <property type="entry name" value="6-phosphogluconate dehydrogenase C-terminal domain-like"/>
    <property type="match status" value="1"/>
</dbReference>
<dbReference type="SUPFAM" id="SSF51735">
    <property type="entry name" value="NAD(P)-binding Rossmann-fold domains"/>
    <property type="match status" value="1"/>
</dbReference>
<organism evidence="5 6">
    <name type="scientific">Mesorhizobium sanjuanii</name>
    <dbReference type="NCBI Taxonomy" id="2037900"/>
    <lineage>
        <taxon>Bacteria</taxon>
        <taxon>Pseudomonadati</taxon>
        <taxon>Pseudomonadota</taxon>
        <taxon>Alphaproteobacteria</taxon>
        <taxon>Hyphomicrobiales</taxon>
        <taxon>Phyllobacteriaceae</taxon>
        <taxon>Mesorhizobium</taxon>
    </lineage>
</organism>
<evidence type="ECO:0000259" key="4">
    <source>
        <dbReference type="Pfam" id="PF02737"/>
    </source>
</evidence>
<dbReference type="InterPro" id="IPR036291">
    <property type="entry name" value="NAD(P)-bd_dom_sf"/>
</dbReference>
<dbReference type="AlphaFoldDB" id="A0A2A6FKP8"/>
<dbReference type="PANTHER" id="PTHR48075:SF5">
    <property type="entry name" value="3-HYDROXYBUTYRYL-COA DEHYDROGENASE"/>
    <property type="match status" value="1"/>
</dbReference>
<comment type="caution">
    <text evidence="5">The sequence shown here is derived from an EMBL/GenBank/DDBJ whole genome shotgun (WGS) entry which is preliminary data.</text>
</comment>
<dbReference type="InterPro" id="IPR008927">
    <property type="entry name" value="6-PGluconate_DH-like_C_sf"/>
</dbReference>
<reference evidence="5 6" key="1">
    <citation type="submission" date="2017-09" db="EMBL/GenBank/DDBJ databases">
        <title>Mesorhizobum sanjuanii sp. nov. isolated from nodules of Lotus tenuis in saline-alkaline lowlands of Flooding Pampa.</title>
        <authorList>
            <person name="Sannazzaro A.I."/>
            <person name="Torres Tejerizo G.A."/>
            <person name="Fontana F."/>
            <person name="Cumpa Velazquez L.M."/>
            <person name="Hansen L."/>
            <person name="Pistorio M."/>
            <person name="Estrella M.J."/>
        </authorList>
    </citation>
    <scope>NUCLEOTIDE SEQUENCE [LARGE SCALE GENOMIC DNA]</scope>
    <source>
        <strain evidence="5 6">BSA136</strain>
    </source>
</reference>
<dbReference type="EC" id="1.1.1.157" evidence="5"/>
<proteinExistence type="inferred from homology"/>
<keyword evidence="2 5" id="KW-0560">Oxidoreductase</keyword>
<dbReference type="InterPro" id="IPR006108">
    <property type="entry name" value="3HC_DH_C"/>
</dbReference>
<protein>
    <submittedName>
        <fullName evidence="5">3-hydroxybutyryl-CoA dehydrogenase</fullName>
        <ecNumber evidence="5">1.1.1.157</ecNumber>
    </submittedName>
</protein>
<feature type="domain" description="3-hydroxyacyl-CoA dehydrogenase C-terminal" evidence="3">
    <location>
        <begin position="192"/>
        <end position="253"/>
    </location>
</feature>
<sequence length="323" mass="35521">MGRPDPKNVKQVGCIGSGTIGAGFAAQFLANGYDVIAQDPGRDARDFLERLLDQAWPVLEQIGLKTGASRERLRFTHDIEEAVSGAEFVQESVPEDLEFKVRVYERLEELVPPEIVIGSSTSSFPMTEIQKRCKYPERTVVARPINPPYLIIIPLIEIIGGEKTDVAILDWAAAFYEAAGNRVLRMEKEINGFMANRLQTALFREALHMIAAGQATVAQVDDCLTDGLGLRWSCMGPFATFSLAAGDRGLGPFMDLLGSVEWRAPLVTESPLPDWSPELRARIVDQAQEVIAGRTIPLIEERNNTIRDVSRANASGGRSGIIR</sequence>
<dbReference type="InterPro" id="IPR006180">
    <property type="entry name" value="3-OHacyl-CoA_DH_CS"/>
</dbReference>
<dbReference type="PROSITE" id="PS00067">
    <property type="entry name" value="3HCDH"/>
    <property type="match status" value="1"/>
</dbReference>
<dbReference type="RefSeq" id="WP_097571910.1">
    <property type="nucleotide sequence ID" value="NZ_NWQG01000013.1"/>
</dbReference>
<dbReference type="GO" id="GO:0008691">
    <property type="term" value="F:3-hydroxybutyryl-CoA dehydrogenase activity"/>
    <property type="evidence" value="ECO:0007669"/>
    <property type="project" value="UniProtKB-EC"/>
</dbReference>
<dbReference type="EMBL" id="NWQG01000013">
    <property type="protein sequence ID" value="PDQ22547.1"/>
    <property type="molecule type" value="Genomic_DNA"/>
</dbReference>